<keyword evidence="3 5" id="KW-1133">Transmembrane helix</keyword>
<keyword evidence="4 5" id="KW-0472">Membrane</keyword>
<name>A0AAU7E8R0_9BACT</name>
<dbReference type="RefSeq" id="WP_348518984.1">
    <property type="nucleotide sequence ID" value="NZ_CP155620.1"/>
</dbReference>
<dbReference type="PANTHER" id="PTHR36926">
    <property type="entry name" value="COLICIN V PRODUCTION PROTEIN"/>
    <property type="match status" value="1"/>
</dbReference>
<evidence type="ECO:0000313" key="6">
    <source>
        <dbReference type="EMBL" id="XBJ29891.1"/>
    </source>
</evidence>
<dbReference type="InterPro" id="IPR003825">
    <property type="entry name" value="Colicin-V_CvpA"/>
</dbReference>
<feature type="transmembrane region" description="Helical" evidence="5">
    <location>
        <begin position="69"/>
        <end position="91"/>
    </location>
</feature>
<organism evidence="6">
    <name type="scientific">Campylobacter sp. CCS1377</name>
    <dbReference type="NCBI Taxonomy" id="3158229"/>
    <lineage>
        <taxon>Bacteria</taxon>
        <taxon>Pseudomonadati</taxon>
        <taxon>Campylobacterota</taxon>
        <taxon>Epsilonproteobacteria</taxon>
        <taxon>Campylobacterales</taxon>
        <taxon>Campylobacteraceae</taxon>
        <taxon>Campylobacter</taxon>
    </lineage>
</organism>
<dbReference type="GO" id="GO:0016020">
    <property type="term" value="C:membrane"/>
    <property type="evidence" value="ECO:0007669"/>
    <property type="project" value="UniProtKB-SubCell"/>
</dbReference>
<feature type="transmembrane region" description="Helical" evidence="5">
    <location>
        <begin position="112"/>
        <end position="132"/>
    </location>
</feature>
<comment type="subcellular location">
    <subcellularLocation>
        <location evidence="1">Membrane</location>
        <topology evidence="1">Multi-pass membrane protein</topology>
    </subcellularLocation>
</comment>
<protein>
    <submittedName>
        <fullName evidence="6">CvpA family protein</fullName>
    </submittedName>
</protein>
<reference evidence="6" key="1">
    <citation type="submission" date="2024-05" db="EMBL/GenBank/DDBJ databases">
        <title>Campylobacter coli isolated from environmental waters in Slovenia.</title>
        <authorList>
            <person name="Zautner A.E."/>
            <person name="Bunk B."/>
            <person name="Riedel T."/>
            <person name="Sproeer C."/>
        </authorList>
    </citation>
    <scope>NUCLEOTIDE SEQUENCE</scope>
    <source>
        <strain evidence="6">CCS1377</strain>
    </source>
</reference>
<accession>A0AAU7E8R0</accession>
<dbReference type="EMBL" id="CP155620">
    <property type="protein sequence ID" value="XBJ29891.1"/>
    <property type="molecule type" value="Genomic_DNA"/>
</dbReference>
<sequence length="185" mass="20617">MNNFYWFDIFIFGLTLLLGFKGIVNGLIKEVFGLAGIIGGVLIASRFAQEVGNLIQTYIYNINNEDLSVFAGFLCVLFVFWVFCLICGNLLSKLIKMSGLGFVDRLGGFIFGSFKVFLIFAILIFCIGRVGFLNTYLEKYAQGSYSLPLLKNMGAFIMNSSITQENIPMLEESTDLESTQIQGDI</sequence>
<dbReference type="InterPro" id="IPR052719">
    <property type="entry name" value="CvpA-like"/>
</dbReference>
<evidence type="ECO:0000256" key="4">
    <source>
        <dbReference type="ARBA" id="ARBA00023136"/>
    </source>
</evidence>
<proteinExistence type="predicted"/>
<evidence type="ECO:0000256" key="3">
    <source>
        <dbReference type="ARBA" id="ARBA00022989"/>
    </source>
</evidence>
<keyword evidence="2 5" id="KW-0812">Transmembrane</keyword>
<dbReference type="PANTHER" id="PTHR36926:SF1">
    <property type="entry name" value="COLICIN V PRODUCTION PROTEIN"/>
    <property type="match status" value="1"/>
</dbReference>
<dbReference type="Pfam" id="PF02674">
    <property type="entry name" value="Colicin_V"/>
    <property type="match status" value="1"/>
</dbReference>
<evidence type="ECO:0000256" key="5">
    <source>
        <dbReference type="SAM" id="Phobius"/>
    </source>
</evidence>
<feature type="transmembrane region" description="Helical" evidence="5">
    <location>
        <begin position="6"/>
        <end position="24"/>
    </location>
</feature>
<dbReference type="AlphaFoldDB" id="A0AAU7E8R0"/>
<gene>
    <name evidence="6" type="ORF">AAH949_03410</name>
</gene>
<feature type="transmembrane region" description="Helical" evidence="5">
    <location>
        <begin position="31"/>
        <end position="49"/>
    </location>
</feature>
<evidence type="ECO:0000256" key="1">
    <source>
        <dbReference type="ARBA" id="ARBA00004141"/>
    </source>
</evidence>
<evidence type="ECO:0000256" key="2">
    <source>
        <dbReference type="ARBA" id="ARBA00022692"/>
    </source>
</evidence>
<dbReference type="GO" id="GO:0009403">
    <property type="term" value="P:toxin biosynthetic process"/>
    <property type="evidence" value="ECO:0007669"/>
    <property type="project" value="InterPro"/>
</dbReference>